<keyword evidence="2" id="KW-1185">Reference proteome</keyword>
<name>A0A2I0B8J5_9ASPA</name>
<protein>
    <submittedName>
        <fullName evidence="1">Uncharacterized protein</fullName>
    </submittedName>
</protein>
<dbReference type="OrthoDB" id="1925573at2759"/>
<dbReference type="STRING" id="1088818.A0A2I0B8J5"/>
<dbReference type="EMBL" id="KZ451906">
    <property type="protein sequence ID" value="PKA64122.1"/>
    <property type="molecule type" value="Genomic_DNA"/>
</dbReference>
<evidence type="ECO:0000313" key="1">
    <source>
        <dbReference type="EMBL" id="PKA64122.1"/>
    </source>
</evidence>
<accession>A0A2I0B8J5</accession>
<sequence>MNPQRAQDLVYIHNNLYLLSRRNKYYMKETSKIWDVAPDTMSLVEDTCMFEVTELSLNKLKLEVMLLDDNEDER</sequence>
<organism evidence="1 2">
    <name type="scientific">Apostasia shenzhenica</name>
    <dbReference type="NCBI Taxonomy" id="1088818"/>
    <lineage>
        <taxon>Eukaryota</taxon>
        <taxon>Viridiplantae</taxon>
        <taxon>Streptophyta</taxon>
        <taxon>Embryophyta</taxon>
        <taxon>Tracheophyta</taxon>
        <taxon>Spermatophyta</taxon>
        <taxon>Magnoliopsida</taxon>
        <taxon>Liliopsida</taxon>
        <taxon>Asparagales</taxon>
        <taxon>Orchidaceae</taxon>
        <taxon>Apostasioideae</taxon>
        <taxon>Apostasia</taxon>
    </lineage>
</organism>
<evidence type="ECO:0000313" key="2">
    <source>
        <dbReference type="Proteomes" id="UP000236161"/>
    </source>
</evidence>
<gene>
    <name evidence="1" type="ORF">AXF42_Ash005134</name>
</gene>
<proteinExistence type="predicted"/>
<reference evidence="1 2" key="1">
    <citation type="journal article" date="2017" name="Nature">
        <title>The Apostasia genome and the evolution of orchids.</title>
        <authorList>
            <person name="Zhang G.Q."/>
            <person name="Liu K.W."/>
            <person name="Li Z."/>
            <person name="Lohaus R."/>
            <person name="Hsiao Y.Y."/>
            <person name="Niu S.C."/>
            <person name="Wang J.Y."/>
            <person name="Lin Y.C."/>
            <person name="Xu Q."/>
            <person name="Chen L.J."/>
            <person name="Yoshida K."/>
            <person name="Fujiwara S."/>
            <person name="Wang Z.W."/>
            <person name="Zhang Y.Q."/>
            <person name="Mitsuda N."/>
            <person name="Wang M."/>
            <person name="Liu G.H."/>
            <person name="Pecoraro L."/>
            <person name="Huang H.X."/>
            <person name="Xiao X.J."/>
            <person name="Lin M."/>
            <person name="Wu X.Y."/>
            <person name="Wu W.L."/>
            <person name="Chen Y.Y."/>
            <person name="Chang S.B."/>
            <person name="Sakamoto S."/>
            <person name="Ohme-Takagi M."/>
            <person name="Yagi M."/>
            <person name="Zeng S.J."/>
            <person name="Shen C.Y."/>
            <person name="Yeh C.M."/>
            <person name="Luo Y.B."/>
            <person name="Tsai W.C."/>
            <person name="Van de Peer Y."/>
            <person name="Liu Z.J."/>
        </authorList>
    </citation>
    <scope>NUCLEOTIDE SEQUENCE [LARGE SCALE GENOMIC DNA]</scope>
    <source>
        <strain evidence="2">cv. Shenzhen</strain>
        <tissue evidence="1">Stem</tissue>
    </source>
</reference>
<dbReference type="Proteomes" id="UP000236161">
    <property type="component" value="Unassembled WGS sequence"/>
</dbReference>
<dbReference type="AlphaFoldDB" id="A0A2I0B8J5"/>